<dbReference type="EMBL" id="CP071446">
    <property type="protein sequence ID" value="QTA38491.1"/>
    <property type="molecule type" value="Genomic_DNA"/>
</dbReference>
<keyword evidence="3" id="KW-0479">Metal-binding</keyword>
<dbReference type="InterPro" id="IPR006543">
    <property type="entry name" value="Histidinol-phos"/>
</dbReference>
<proteinExistence type="predicted"/>
<dbReference type="Pfam" id="PF08645">
    <property type="entry name" value="PNK3P"/>
    <property type="match status" value="1"/>
</dbReference>
<dbReference type="InterPro" id="IPR023214">
    <property type="entry name" value="HAD_sf"/>
</dbReference>
<dbReference type="NCBIfam" id="TIGR01656">
    <property type="entry name" value="Histidinol-ppas"/>
    <property type="match status" value="1"/>
</dbReference>
<sequence>MISQIVILTGGLGTRLRSAVKDIPKPMAPICGKPFLEYLVSLLKENGFKRFLFLTGYKSEVIKNYFHNGKKFGVKIDYVREEKLLGTAGAIFNAWEKLDDEFILINGDTFFDIQYEILLDFLYFRNVESLIVLKYSNNVSRYGFVEINDDYKVVKFIEKGKLPENYIDGYINGGIYYFRKKALKKYYNDYKGKNVSLENAIFPFLVKDRKLYGLPMGGEFVDIGIPKDYRNAQKLIPEILREERKPALFIDRDGTIIEDDGYIYGTNLVFKKEAIELMKKAENEGKLIIIVTNQAGVAKGKFTEKDSIMTTEYIIEYLNKLGVKINAYYYCPYHPEGIINEYRKISLLRKPNPGMILKATEDFRIDLKNSIMIGDNAKVDKIKLFGLKSYIINNS</sequence>
<evidence type="ECO:0000313" key="6">
    <source>
        <dbReference type="EMBL" id="QTA38491.1"/>
    </source>
</evidence>
<dbReference type="InterPro" id="IPR050486">
    <property type="entry name" value="Mannose-1P_guanyltransferase"/>
</dbReference>
<dbReference type="RefSeq" id="WP_207567208.1">
    <property type="nucleotide sequence ID" value="NZ_CP071446.1"/>
</dbReference>
<evidence type="ECO:0000256" key="3">
    <source>
        <dbReference type="ARBA" id="ARBA00022723"/>
    </source>
</evidence>
<gene>
    <name evidence="6" type="ORF">JYK00_02920</name>
</gene>
<dbReference type="Gene3D" id="3.90.550.10">
    <property type="entry name" value="Spore Coat Polysaccharide Biosynthesis Protein SpsA, Chain A"/>
    <property type="match status" value="1"/>
</dbReference>
<feature type="domain" description="Nucleotidyl transferase" evidence="5">
    <location>
        <begin position="6"/>
        <end position="236"/>
    </location>
</feature>
<evidence type="ECO:0000259" key="5">
    <source>
        <dbReference type="Pfam" id="PF00483"/>
    </source>
</evidence>
<evidence type="ECO:0000256" key="4">
    <source>
        <dbReference type="ARBA" id="ARBA00022801"/>
    </source>
</evidence>
<dbReference type="PANTHER" id="PTHR22572">
    <property type="entry name" value="SUGAR-1-PHOSPHATE GUANYL TRANSFERASE"/>
    <property type="match status" value="1"/>
</dbReference>
<dbReference type="CDD" id="cd06915">
    <property type="entry name" value="NTP_transferase_WcbM_like"/>
    <property type="match status" value="1"/>
</dbReference>
<dbReference type="InterPro" id="IPR006549">
    <property type="entry name" value="HAD-SF_hydro_IIIA"/>
</dbReference>
<keyword evidence="2" id="KW-0963">Cytoplasm</keyword>
<dbReference type="Proteomes" id="UP000671862">
    <property type="component" value="Chromosome"/>
</dbReference>
<dbReference type="SUPFAM" id="SSF53448">
    <property type="entry name" value="Nucleotide-diphospho-sugar transferases"/>
    <property type="match status" value="1"/>
</dbReference>
<comment type="cofactor">
    <cofactor evidence="1">
        <name>Mg(2+)</name>
        <dbReference type="ChEBI" id="CHEBI:18420"/>
    </cofactor>
</comment>
<dbReference type="InterPro" id="IPR036412">
    <property type="entry name" value="HAD-like_sf"/>
</dbReference>
<dbReference type="InterPro" id="IPR005835">
    <property type="entry name" value="NTP_transferase_dom"/>
</dbReference>
<protein>
    <submittedName>
        <fullName evidence="6">HAD-IIIA family hydrolase</fullName>
    </submittedName>
</protein>
<dbReference type="SUPFAM" id="SSF56784">
    <property type="entry name" value="HAD-like"/>
    <property type="match status" value="1"/>
</dbReference>
<name>A0ABX7SAL9_9BACT</name>
<dbReference type="Pfam" id="PF00483">
    <property type="entry name" value="NTP_transferase"/>
    <property type="match status" value="1"/>
</dbReference>
<dbReference type="GO" id="GO:0016787">
    <property type="term" value="F:hydrolase activity"/>
    <property type="evidence" value="ECO:0007669"/>
    <property type="project" value="UniProtKB-KW"/>
</dbReference>
<dbReference type="Gene3D" id="3.40.50.1000">
    <property type="entry name" value="HAD superfamily/HAD-like"/>
    <property type="match status" value="1"/>
</dbReference>
<evidence type="ECO:0000256" key="1">
    <source>
        <dbReference type="ARBA" id="ARBA00001946"/>
    </source>
</evidence>
<reference evidence="6 7" key="1">
    <citation type="submission" date="2021-03" db="EMBL/GenBank/DDBJ databases">
        <title>Thermosipho ferrireducens sp.nov., an anaerobic thermophilic iron-reducing bacterium isolated from a deep-sea hydrothermal sulfide deposits.</title>
        <authorList>
            <person name="Zeng X."/>
            <person name="Chen Y."/>
            <person name="Shao Z."/>
        </authorList>
    </citation>
    <scope>NUCLEOTIDE SEQUENCE [LARGE SCALE GENOMIC DNA]</scope>
    <source>
        <strain evidence="6 7">JL129W03</strain>
    </source>
</reference>
<dbReference type="NCBIfam" id="TIGR01662">
    <property type="entry name" value="HAD-SF-IIIA"/>
    <property type="match status" value="1"/>
</dbReference>
<dbReference type="InterPro" id="IPR013954">
    <property type="entry name" value="PNK3P"/>
</dbReference>
<accession>A0ABX7SAL9</accession>
<organism evidence="6 7">
    <name type="scientific">Thermosipho ferrireducens</name>
    <dbReference type="NCBI Taxonomy" id="2571116"/>
    <lineage>
        <taxon>Bacteria</taxon>
        <taxon>Thermotogati</taxon>
        <taxon>Thermotogota</taxon>
        <taxon>Thermotogae</taxon>
        <taxon>Thermotogales</taxon>
        <taxon>Fervidobacteriaceae</taxon>
        <taxon>Thermosipho</taxon>
    </lineage>
</organism>
<evidence type="ECO:0000313" key="7">
    <source>
        <dbReference type="Proteomes" id="UP000671862"/>
    </source>
</evidence>
<dbReference type="InterPro" id="IPR029044">
    <property type="entry name" value="Nucleotide-diphossugar_trans"/>
</dbReference>
<keyword evidence="7" id="KW-1185">Reference proteome</keyword>
<evidence type="ECO:0000256" key="2">
    <source>
        <dbReference type="ARBA" id="ARBA00022490"/>
    </source>
</evidence>
<keyword evidence="4 6" id="KW-0378">Hydrolase</keyword>